<evidence type="ECO:0000259" key="6">
    <source>
        <dbReference type="Pfam" id="PF00443"/>
    </source>
</evidence>
<keyword evidence="8" id="KW-1185">Reference proteome</keyword>
<organism evidence="7 8">
    <name type="scientific">Helianthus annuus</name>
    <name type="common">Common sunflower</name>
    <dbReference type="NCBI Taxonomy" id="4232"/>
    <lineage>
        <taxon>Eukaryota</taxon>
        <taxon>Viridiplantae</taxon>
        <taxon>Streptophyta</taxon>
        <taxon>Embryophyta</taxon>
        <taxon>Tracheophyta</taxon>
        <taxon>Spermatophyta</taxon>
        <taxon>Magnoliopsida</taxon>
        <taxon>eudicotyledons</taxon>
        <taxon>Gunneridae</taxon>
        <taxon>Pentapetalae</taxon>
        <taxon>asterids</taxon>
        <taxon>campanulids</taxon>
        <taxon>Asterales</taxon>
        <taxon>Asteraceae</taxon>
        <taxon>Asteroideae</taxon>
        <taxon>Heliantheae alliance</taxon>
        <taxon>Heliantheae</taxon>
        <taxon>Helianthus</taxon>
    </lineage>
</organism>
<feature type="domain" description="Peptidase C19 ubiquitin carboxyl-terminal hydrolase" evidence="6">
    <location>
        <begin position="26"/>
        <end position="121"/>
    </location>
</feature>
<dbReference type="InterPro" id="IPR001394">
    <property type="entry name" value="Peptidase_C19_UCH"/>
</dbReference>
<dbReference type="GO" id="GO:0004843">
    <property type="term" value="F:cysteine-type deubiquitinase activity"/>
    <property type="evidence" value="ECO:0007669"/>
    <property type="project" value="UniProtKB-EC"/>
</dbReference>
<dbReference type="InterPro" id="IPR031099">
    <property type="entry name" value="BRCA1-associated"/>
</dbReference>
<dbReference type="SUPFAM" id="SSF54001">
    <property type="entry name" value="Cysteine proteinases"/>
    <property type="match status" value="1"/>
</dbReference>
<keyword evidence="3" id="KW-0227">DNA damage</keyword>
<sequence>MRRNPKGNRNRSCKSNQLDVKGCRGVYASFDKYAEVERLEGDNKYHAEAHGLQDAKKGVLYNDFPHVLQLRLKRFEYDFTSDTMVNINNRYEFPLELDLDRENGKYLSPDADKCVRNLYTLHRAPQIYFHKGTVKKLESEVVRASKLKCTSCGKKGAVLGCYMKSCQRTYHVPRAYDIPDFRWDSLSKYLCTHASFGL</sequence>
<evidence type="ECO:0000313" key="8">
    <source>
        <dbReference type="Proteomes" id="UP000215914"/>
    </source>
</evidence>
<keyword evidence="2" id="KW-0677">Repeat</keyword>
<reference evidence="7" key="2">
    <citation type="submission" date="2020-06" db="EMBL/GenBank/DDBJ databases">
        <title>Helianthus annuus Genome sequencing and assembly Release 2.</title>
        <authorList>
            <person name="Gouzy J."/>
            <person name="Langlade N."/>
            <person name="Munos S."/>
        </authorList>
    </citation>
    <scope>NUCLEOTIDE SEQUENCE</scope>
    <source>
        <tissue evidence="7">Leaves</tissue>
    </source>
</reference>
<dbReference type="Gene3D" id="3.30.40.10">
    <property type="entry name" value="Zinc/RING finger domain, C3HC4 (zinc finger)"/>
    <property type="match status" value="1"/>
</dbReference>
<accession>A0A9K3E4Q9</accession>
<dbReference type="EC" id="3.4.19.12" evidence="7"/>
<dbReference type="InterPro" id="IPR013083">
    <property type="entry name" value="Znf_RING/FYVE/PHD"/>
</dbReference>
<protein>
    <submittedName>
        <fullName evidence="7">Ubiquitinyl hydrolase 1 chromatin regulator PHD family</fullName>
        <ecNumber evidence="7">3.4.19.12</ecNumber>
    </submittedName>
</protein>
<dbReference type="AlphaFoldDB" id="A0A9K3E4Q9"/>
<dbReference type="InterPro" id="IPR038765">
    <property type="entry name" value="Papain-like_cys_pep_sf"/>
</dbReference>
<evidence type="ECO:0000256" key="3">
    <source>
        <dbReference type="ARBA" id="ARBA00022763"/>
    </source>
</evidence>
<keyword evidence="7" id="KW-0378">Hydrolase</keyword>
<dbReference type="GO" id="GO:0016579">
    <property type="term" value="P:protein deubiquitination"/>
    <property type="evidence" value="ECO:0007669"/>
    <property type="project" value="InterPro"/>
</dbReference>
<keyword evidence="5" id="KW-0539">Nucleus</keyword>
<evidence type="ECO:0000313" key="7">
    <source>
        <dbReference type="EMBL" id="KAF5766009.1"/>
    </source>
</evidence>
<dbReference type="GO" id="GO:0006281">
    <property type="term" value="P:DNA repair"/>
    <property type="evidence" value="ECO:0007669"/>
    <property type="project" value="UniProtKB-KW"/>
</dbReference>
<comment type="caution">
    <text evidence="7">The sequence shown here is derived from an EMBL/GenBank/DDBJ whole genome shotgun (WGS) entry which is preliminary data.</text>
</comment>
<gene>
    <name evidence="7" type="ORF">HanXRQr2_Chr15g0710281</name>
</gene>
<evidence type="ECO:0000256" key="1">
    <source>
        <dbReference type="ARBA" id="ARBA00004123"/>
    </source>
</evidence>
<reference evidence="7" key="1">
    <citation type="journal article" date="2017" name="Nature">
        <title>The sunflower genome provides insights into oil metabolism, flowering and Asterid evolution.</title>
        <authorList>
            <person name="Badouin H."/>
            <person name="Gouzy J."/>
            <person name="Grassa C.J."/>
            <person name="Murat F."/>
            <person name="Staton S.E."/>
            <person name="Cottret L."/>
            <person name="Lelandais-Briere C."/>
            <person name="Owens G.L."/>
            <person name="Carrere S."/>
            <person name="Mayjonade B."/>
            <person name="Legrand L."/>
            <person name="Gill N."/>
            <person name="Kane N.C."/>
            <person name="Bowers J.E."/>
            <person name="Hubner S."/>
            <person name="Bellec A."/>
            <person name="Berard A."/>
            <person name="Berges H."/>
            <person name="Blanchet N."/>
            <person name="Boniface M.C."/>
            <person name="Brunel D."/>
            <person name="Catrice O."/>
            <person name="Chaidir N."/>
            <person name="Claudel C."/>
            <person name="Donnadieu C."/>
            <person name="Faraut T."/>
            <person name="Fievet G."/>
            <person name="Helmstetter N."/>
            <person name="King M."/>
            <person name="Knapp S.J."/>
            <person name="Lai Z."/>
            <person name="Le Paslier M.C."/>
            <person name="Lippi Y."/>
            <person name="Lorenzon L."/>
            <person name="Mandel J.R."/>
            <person name="Marage G."/>
            <person name="Marchand G."/>
            <person name="Marquand E."/>
            <person name="Bret-Mestries E."/>
            <person name="Morien E."/>
            <person name="Nambeesan S."/>
            <person name="Nguyen T."/>
            <person name="Pegot-Espagnet P."/>
            <person name="Pouilly N."/>
            <person name="Raftis F."/>
            <person name="Sallet E."/>
            <person name="Schiex T."/>
            <person name="Thomas J."/>
            <person name="Vandecasteele C."/>
            <person name="Vares D."/>
            <person name="Vear F."/>
            <person name="Vautrin S."/>
            <person name="Crespi M."/>
            <person name="Mangin B."/>
            <person name="Burke J.M."/>
            <person name="Salse J."/>
            <person name="Munos S."/>
            <person name="Vincourt P."/>
            <person name="Rieseberg L.H."/>
            <person name="Langlade N.B."/>
        </authorList>
    </citation>
    <scope>NUCLEOTIDE SEQUENCE</scope>
    <source>
        <tissue evidence="7">Leaves</tissue>
    </source>
</reference>
<evidence type="ECO:0000256" key="2">
    <source>
        <dbReference type="ARBA" id="ARBA00022737"/>
    </source>
</evidence>
<dbReference type="Pfam" id="PF13771">
    <property type="entry name" value="zf-HC5HC2H"/>
    <property type="match status" value="1"/>
</dbReference>
<comment type="subcellular location">
    <subcellularLocation>
        <location evidence="1">Nucleus</location>
    </subcellularLocation>
</comment>
<dbReference type="EMBL" id="MNCJ02000330">
    <property type="protein sequence ID" value="KAF5766009.1"/>
    <property type="molecule type" value="Genomic_DNA"/>
</dbReference>
<evidence type="ECO:0000256" key="4">
    <source>
        <dbReference type="ARBA" id="ARBA00023204"/>
    </source>
</evidence>
<dbReference type="PANTHER" id="PTHR13763">
    <property type="entry name" value="BREAST CANCER TYPE 1 SUSCEPTIBILITY PROTEIN BRCA1"/>
    <property type="match status" value="1"/>
</dbReference>
<dbReference type="Gene3D" id="2.20.210.10">
    <property type="entry name" value="ubp-family deubiquitinating enzyme superfamily"/>
    <property type="match status" value="1"/>
</dbReference>
<proteinExistence type="predicted"/>
<dbReference type="PANTHER" id="PTHR13763:SF9">
    <property type="entry name" value="BRCA1-ASSOCIATED RING DOMAIN PROTEIN 1"/>
    <property type="match status" value="1"/>
</dbReference>
<dbReference type="Proteomes" id="UP000215914">
    <property type="component" value="Unassembled WGS sequence"/>
</dbReference>
<evidence type="ECO:0000256" key="5">
    <source>
        <dbReference type="ARBA" id="ARBA00023242"/>
    </source>
</evidence>
<dbReference type="GO" id="GO:0005634">
    <property type="term" value="C:nucleus"/>
    <property type="evidence" value="ECO:0007669"/>
    <property type="project" value="UniProtKB-SubCell"/>
</dbReference>
<keyword evidence="4" id="KW-0234">DNA repair</keyword>
<dbReference type="Pfam" id="PF00443">
    <property type="entry name" value="UCH"/>
    <property type="match status" value="1"/>
</dbReference>
<dbReference type="Gramene" id="mRNA:HanXRQr2_Chr15g0710281">
    <property type="protein sequence ID" value="mRNA:HanXRQr2_Chr15g0710281"/>
    <property type="gene ID" value="HanXRQr2_Chr15g0710281"/>
</dbReference>
<name>A0A9K3E4Q9_HELAN</name>